<dbReference type="EMBL" id="JACYTR010000031">
    <property type="protein sequence ID" value="MBD8526806.1"/>
    <property type="molecule type" value="Genomic_DNA"/>
</dbReference>
<organism evidence="1 2">
    <name type="scientific">Pseudomarimonas arenosa</name>
    <dbReference type="NCBI Taxonomy" id="2774145"/>
    <lineage>
        <taxon>Bacteria</taxon>
        <taxon>Pseudomonadati</taxon>
        <taxon>Pseudomonadota</taxon>
        <taxon>Gammaproteobacteria</taxon>
        <taxon>Lysobacterales</taxon>
        <taxon>Lysobacteraceae</taxon>
        <taxon>Pseudomarimonas</taxon>
    </lineage>
</organism>
<dbReference type="Pfam" id="PF07277">
    <property type="entry name" value="SapC"/>
    <property type="match status" value="1"/>
</dbReference>
<sequence>MTRAALLNNIDHRDLRIITTRSAEYGDDISVALTFPAEFRNCQAHYPIVFQKTGDAEFQPVLLLGLRPEENLFLKPHGWDAHYLPLSVERQPFMIGSSGDQLVMHIDIDHPRVSKREGEPLFREHGGTTEYLERMNSVLLSLHEGLQHSKDLSAALTRLELLESFVLDVTLDDGSENRLSGYYTINEERLRQLAPQAVAELHAQGLLEPVYMTLASLSQFRGLIERLRRRLRRD</sequence>
<dbReference type="InterPro" id="IPR010836">
    <property type="entry name" value="SapC"/>
</dbReference>
<reference evidence="1 2" key="1">
    <citation type="submission" date="2020-09" db="EMBL/GenBank/DDBJ databases">
        <title>Pseudoxanthomonas sp. CAU 1598 isolated from sand of Yaerae Beach.</title>
        <authorList>
            <person name="Kim W."/>
        </authorList>
    </citation>
    <scope>NUCLEOTIDE SEQUENCE [LARGE SCALE GENOMIC DNA]</scope>
    <source>
        <strain evidence="1 2">CAU 1598</strain>
    </source>
</reference>
<evidence type="ECO:0000313" key="1">
    <source>
        <dbReference type="EMBL" id="MBD8526806.1"/>
    </source>
</evidence>
<dbReference type="Proteomes" id="UP000613768">
    <property type="component" value="Unassembled WGS sequence"/>
</dbReference>
<dbReference type="AlphaFoldDB" id="A0AAW3ZRD0"/>
<name>A0AAW3ZRD0_9GAMM</name>
<comment type="caution">
    <text evidence="1">The sequence shown here is derived from an EMBL/GenBank/DDBJ whole genome shotgun (WGS) entry which is preliminary data.</text>
</comment>
<protein>
    <submittedName>
        <fullName evidence="1">SapC family protein</fullName>
    </submittedName>
</protein>
<accession>A0AAW3ZRD0</accession>
<proteinExistence type="predicted"/>
<evidence type="ECO:0000313" key="2">
    <source>
        <dbReference type="Proteomes" id="UP000613768"/>
    </source>
</evidence>
<keyword evidence="2" id="KW-1185">Reference proteome</keyword>
<dbReference type="RefSeq" id="WP_192030222.1">
    <property type="nucleotide sequence ID" value="NZ_JACYTR010000031.1"/>
</dbReference>
<gene>
    <name evidence="1" type="ORF">IFO71_13775</name>
</gene>